<keyword evidence="3" id="KW-1185">Reference proteome</keyword>
<evidence type="ECO:0000313" key="2">
    <source>
        <dbReference type="EMBL" id="PTW49930.1"/>
    </source>
</evidence>
<keyword evidence="1" id="KW-0472">Membrane</keyword>
<comment type="caution">
    <text evidence="2">The sequence shown here is derived from an EMBL/GenBank/DDBJ whole genome shotgun (WGS) entry which is preliminary data.</text>
</comment>
<keyword evidence="1" id="KW-1133">Transmembrane helix</keyword>
<protein>
    <submittedName>
        <fullName evidence="2">Uncharacterized protein</fullName>
    </submittedName>
</protein>
<dbReference type="RefSeq" id="WP_170120314.1">
    <property type="nucleotide sequence ID" value="NZ_QAYC01000006.1"/>
</dbReference>
<gene>
    <name evidence="2" type="ORF">C8N38_106192</name>
</gene>
<name>A0A8E2VKP4_9RHOB</name>
<evidence type="ECO:0000313" key="3">
    <source>
        <dbReference type="Proteomes" id="UP000244037"/>
    </source>
</evidence>
<dbReference type="AlphaFoldDB" id="A0A8E2VKP4"/>
<accession>A0A8E2VKP4</accession>
<dbReference type="EMBL" id="QAYC01000006">
    <property type="protein sequence ID" value="PTW49930.1"/>
    <property type="molecule type" value="Genomic_DNA"/>
</dbReference>
<keyword evidence="1" id="KW-0812">Transmembrane</keyword>
<reference evidence="2 3" key="1">
    <citation type="submission" date="2018-04" db="EMBL/GenBank/DDBJ databases">
        <title>Genomic Encyclopedia of Archaeal and Bacterial Type Strains, Phase II (KMG-II): from individual species to whole genera.</title>
        <authorList>
            <person name="Goeker M."/>
        </authorList>
    </citation>
    <scope>NUCLEOTIDE SEQUENCE [LARGE SCALE GENOMIC DNA]</scope>
    <source>
        <strain evidence="2 3">DSM 19783</strain>
    </source>
</reference>
<sequence length="53" mass="5583">MPVRRLALLLTAVIGAAGLTVWLAALLPASGVAWLLPLALVAAVGLRLLQRRR</sequence>
<dbReference type="Proteomes" id="UP000244037">
    <property type="component" value="Unassembled WGS sequence"/>
</dbReference>
<feature type="transmembrane region" description="Helical" evidence="1">
    <location>
        <begin position="7"/>
        <end position="25"/>
    </location>
</feature>
<organism evidence="2 3">
    <name type="scientific">Rhodovulum kholense</name>
    <dbReference type="NCBI Taxonomy" id="453584"/>
    <lineage>
        <taxon>Bacteria</taxon>
        <taxon>Pseudomonadati</taxon>
        <taxon>Pseudomonadota</taxon>
        <taxon>Alphaproteobacteria</taxon>
        <taxon>Rhodobacterales</taxon>
        <taxon>Paracoccaceae</taxon>
        <taxon>Rhodovulum</taxon>
    </lineage>
</organism>
<proteinExistence type="predicted"/>
<feature type="transmembrane region" description="Helical" evidence="1">
    <location>
        <begin position="31"/>
        <end position="49"/>
    </location>
</feature>
<evidence type="ECO:0000256" key="1">
    <source>
        <dbReference type="SAM" id="Phobius"/>
    </source>
</evidence>